<evidence type="ECO:0000256" key="5">
    <source>
        <dbReference type="ARBA" id="ARBA00023242"/>
    </source>
</evidence>
<feature type="domain" description="N-acetyltransferase" evidence="8">
    <location>
        <begin position="50"/>
        <end position="199"/>
    </location>
</feature>
<protein>
    <recommendedName>
        <fullName evidence="11">Histone acetyltransferase</fullName>
    </recommendedName>
</protein>
<evidence type="ECO:0000313" key="9">
    <source>
        <dbReference type="EMBL" id="KAJ9696001.1"/>
    </source>
</evidence>
<dbReference type="SMART" id="SM00297">
    <property type="entry name" value="BROMO"/>
    <property type="match status" value="1"/>
</dbReference>
<keyword evidence="5" id="KW-0539">Nucleus</keyword>
<keyword evidence="4" id="KW-0010">Activator</keyword>
<comment type="similarity">
    <text evidence="2">Belongs to the acetyltransferase family. GCN5 subfamily.</text>
</comment>
<dbReference type="PROSITE" id="PS50014">
    <property type="entry name" value="BROMODOMAIN_2"/>
    <property type="match status" value="1"/>
</dbReference>
<dbReference type="CDD" id="cd05509">
    <property type="entry name" value="Bromo_gcn5_like"/>
    <property type="match status" value="1"/>
</dbReference>
<dbReference type="CDD" id="cd04301">
    <property type="entry name" value="NAT_SF"/>
    <property type="match status" value="1"/>
</dbReference>
<evidence type="ECO:0000313" key="10">
    <source>
        <dbReference type="Proteomes" id="UP001168098"/>
    </source>
</evidence>
<keyword evidence="10" id="KW-1185">Reference proteome</keyword>
<dbReference type="InterPro" id="IPR016181">
    <property type="entry name" value="Acyl_CoA_acyltransferase"/>
</dbReference>
<keyword evidence="3 6" id="KW-0103">Bromodomain</keyword>
<dbReference type="InterPro" id="IPR037800">
    <property type="entry name" value="GCN5"/>
</dbReference>
<evidence type="ECO:0000256" key="1">
    <source>
        <dbReference type="ARBA" id="ARBA00004123"/>
    </source>
</evidence>
<dbReference type="PANTHER" id="PTHR45750">
    <property type="entry name" value="GH11602P"/>
    <property type="match status" value="1"/>
</dbReference>
<dbReference type="Pfam" id="PF00439">
    <property type="entry name" value="Bromodomain"/>
    <property type="match status" value="1"/>
</dbReference>
<sequence length="399" mass="46039">MTLLTNTCPRVNKAVSNMAGICNARILLLCILQQKVLDSEVAGRLKFVFIENDGVDEHMIWLIELKNLFSRQLPDVPREYIVRLVLDINHISIMIIRRNQVVGGITYCPYLSQRFVEIAFCAIMADEQIKGCGARLMNHLKQHARNMDGVTHLLTCADNNAVDYFIKQGFKKEITLEKEQWQGYIKAYDGGILMECELHPKFPYSYLTTMVSHQRQAINERIREVSKCEIVYPGIDFQKGDDGVPARPIKLEDFPGLKEAGWTPDQYGHSRFKTSNASAATVSNREPLTTFMRSLLKQIYDHPDAWPFKEPVDSDNAPSYYDIIKDPMDLKTISKRIESEQYYITLEMFLADVRRMFANARTYNSPHTIYYKCATRLESFFSVKFQSSLQYSKIQHTHS</sequence>
<dbReference type="SUPFAM" id="SSF55729">
    <property type="entry name" value="Acyl-CoA N-acyltransferases (Nat)"/>
    <property type="match status" value="1"/>
</dbReference>
<evidence type="ECO:0000256" key="2">
    <source>
        <dbReference type="ARBA" id="ARBA00008607"/>
    </source>
</evidence>
<gene>
    <name evidence="9" type="ORF">PVL29_008321</name>
</gene>
<dbReference type="InterPro" id="IPR001487">
    <property type="entry name" value="Bromodomain"/>
</dbReference>
<dbReference type="GO" id="GO:0045944">
    <property type="term" value="P:positive regulation of transcription by RNA polymerase II"/>
    <property type="evidence" value="ECO:0007669"/>
    <property type="project" value="TreeGrafter"/>
</dbReference>
<evidence type="ECO:0000259" key="7">
    <source>
        <dbReference type="PROSITE" id="PS50014"/>
    </source>
</evidence>
<evidence type="ECO:0008006" key="11">
    <source>
        <dbReference type="Google" id="ProtNLM"/>
    </source>
</evidence>
<feature type="domain" description="Bromo" evidence="7">
    <location>
        <begin position="300"/>
        <end position="371"/>
    </location>
</feature>
<dbReference type="GO" id="GO:0010484">
    <property type="term" value="F:histone H3 acetyltransferase activity"/>
    <property type="evidence" value="ECO:0007669"/>
    <property type="project" value="TreeGrafter"/>
</dbReference>
<accession>A0AA38ZVH4</accession>
<dbReference type="PROSITE" id="PS51186">
    <property type="entry name" value="GNAT"/>
    <property type="match status" value="1"/>
</dbReference>
<dbReference type="Gene3D" id="1.20.920.10">
    <property type="entry name" value="Bromodomain-like"/>
    <property type="match status" value="1"/>
</dbReference>
<evidence type="ECO:0000256" key="4">
    <source>
        <dbReference type="ARBA" id="ARBA00023159"/>
    </source>
</evidence>
<evidence type="ECO:0000256" key="6">
    <source>
        <dbReference type="PROSITE-ProRule" id="PRU00035"/>
    </source>
</evidence>
<dbReference type="AlphaFoldDB" id="A0AA38ZVH4"/>
<evidence type="ECO:0000259" key="8">
    <source>
        <dbReference type="PROSITE" id="PS51186"/>
    </source>
</evidence>
<dbReference type="GO" id="GO:0005634">
    <property type="term" value="C:nucleus"/>
    <property type="evidence" value="ECO:0007669"/>
    <property type="project" value="UniProtKB-SubCell"/>
</dbReference>
<dbReference type="SUPFAM" id="SSF47370">
    <property type="entry name" value="Bromodomain"/>
    <property type="match status" value="1"/>
</dbReference>
<evidence type="ECO:0000256" key="3">
    <source>
        <dbReference type="ARBA" id="ARBA00023117"/>
    </source>
</evidence>
<dbReference type="PANTHER" id="PTHR45750:SF3">
    <property type="entry name" value="HISTONE ACETYLTRANSFERASE"/>
    <property type="match status" value="1"/>
</dbReference>
<proteinExistence type="inferred from homology"/>
<dbReference type="InterPro" id="IPR000182">
    <property type="entry name" value="GNAT_dom"/>
</dbReference>
<dbReference type="EMBL" id="JARBHA010000007">
    <property type="protein sequence ID" value="KAJ9696001.1"/>
    <property type="molecule type" value="Genomic_DNA"/>
</dbReference>
<dbReference type="Proteomes" id="UP001168098">
    <property type="component" value="Unassembled WGS sequence"/>
</dbReference>
<reference evidence="9 10" key="1">
    <citation type="journal article" date="2023" name="BMC Biotechnol.">
        <title>Vitis rotundifolia cv Carlos genome sequencing.</title>
        <authorList>
            <person name="Huff M."/>
            <person name="Hulse-Kemp A."/>
            <person name="Scheffler B."/>
            <person name="Youngblood R."/>
            <person name="Simpson S."/>
            <person name="Babiker E."/>
            <person name="Staton M."/>
        </authorList>
    </citation>
    <scope>NUCLEOTIDE SEQUENCE [LARGE SCALE GENOMIC DNA]</scope>
    <source>
        <tissue evidence="9">Leaf</tissue>
    </source>
</reference>
<dbReference type="PRINTS" id="PR00503">
    <property type="entry name" value="BROMODOMAIN"/>
</dbReference>
<dbReference type="GO" id="GO:0000123">
    <property type="term" value="C:histone acetyltransferase complex"/>
    <property type="evidence" value="ECO:0007669"/>
    <property type="project" value="TreeGrafter"/>
</dbReference>
<dbReference type="Pfam" id="PF00583">
    <property type="entry name" value="Acetyltransf_1"/>
    <property type="match status" value="1"/>
</dbReference>
<organism evidence="9 10">
    <name type="scientific">Vitis rotundifolia</name>
    <name type="common">Muscadine grape</name>
    <dbReference type="NCBI Taxonomy" id="103349"/>
    <lineage>
        <taxon>Eukaryota</taxon>
        <taxon>Viridiplantae</taxon>
        <taxon>Streptophyta</taxon>
        <taxon>Embryophyta</taxon>
        <taxon>Tracheophyta</taxon>
        <taxon>Spermatophyta</taxon>
        <taxon>Magnoliopsida</taxon>
        <taxon>eudicotyledons</taxon>
        <taxon>Gunneridae</taxon>
        <taxon>Pentapetalae</taxon>
        <taxon>rosids</taxon>
        <taxon>Vitales</taxon>
        <taxon>Vitaceae</taxon>
        <taxon>Viteae</taxon>
        <taxon>Vitis</taxon>
    </lineage>
</organism>
<comment type="subcellular location">
    <subcellularLocation>
        <location evidence="1">Nucleus</location>
    </subcellularLocation>
</comment>
<dbReference type="InterPro" id="IPR036427">
    <property type="entry name" value="Bromodomain-like_sf"/>
</dbReference>
<dbReference type="Gene3D" id="3.40.630.30">
    <property type="match status" value="1"/>
</dbReference>
<comment type="caution">
    <text evidence="9">The sequence shown here is derived from an EMBL/GenBank/DDBJ whole genome shotgun (WGS) entry which is preliminary data.</text>
</comment>
<name>A0AA38ZVH4_VITRO</name>